<keyword evidence="4" id="KW-0813">Transport</keyword>
<feature type="compositionally biased region" description="Acidic residues" evidence="11">
    <location>
        <begin position="294"/>
        <end position="311"/>
    </location>
</feature>
<feature type="compositionally biased region" description="Low complexity" evidence="11">
    <location>
        <begin position="343"/>
        <end position="367"/>
    </location>
</feature>
<accession>A0AAV1Q104</accession>
<gene>
    <name evidence="13" type="ORF">FSCOSCO3_A034599</name>
</gene>
<comment type="subcellular location">
    <subcellularLocation>
        <location evidence="2">Cytoplasm</location>
    </subcellularLocation>
    <subcellularLocation>
        <location evidence="10">Endomembrane system</location>
        <topology evidence="10">Peripheral membrane protein</topology>
        <orientation evidence="10">Cytoplasmic side</orientation>
    </subcellularLocation>
    <subcellularLocation>
        <location evidence="1">Endosome</location>
    </subcellularLocation>
</comment>
<dbReference type="AlphaFoldDB" id="A0AAV1Q104"/>
<feature type="region of interest" description="Disordered" evidence="11">
    <location>
        <begin position="598"/>
        <end position="647"/>
    </location>
</feature>
<evidence type="ECO:0000256" key="9">
    <source>
        <dbReference type="ARBA" id="ARBA00023136"/>
    </source>
</evidence>
<comment type="similarity">
    <text evidence="3">Belongs to the sorting nexin family.</text>
</comment>
<dbReference type="PANTHER" id="PTHR46209:SF1">
    <property type="entry name" value="SORTING NEXIN-11"/>
    <property type="match status" value="1"/>
</dbReference>
<feature type="compositionally biased region" description="Acidic residues" evidence="11">
    <location>
        <begin position="333"/>
        <end position="342"/>
    </location>
</feature>
<comment type="caution">
    <text evidence="13">The sequence shown here is derived from an EMBL/GenBank/DDBJ whole genome shotgun (WGS) entry which is preliminary data.</text>
</comment>
<keyword evidence="7" id="KW-0653">Protein transport</keyword>
<organism evidence="13 14">
    <name type="scientific">Scomber scombrus</name>
    <name type="common">Atlantic mackerel</name>
    <name type="synonym">Scomber vernalis</name>
    <dbReference type="NCBI Taxonomy" id="13677"/>
    <lineage>
        <taxon>Eukaryota</taxon>
        <taxon>Metazoa</taxon>
        <taxon>Chordata</taxon>
        <taxon>Craniata</taxon>
        <taxon>Vertebrata</taxon>
        <taxon>Euteleostomi</taxon>
        <taxon>Actinopterygii</taxon>
        <taxon>Neopterygii</taxon>
        <taxon>Teleostei</taxon>
        <taxon>Neoteleostei</taxon>
        <taxon>Acanthomorphata</taxon>
        <taxon>Pelagiaria</taxon>
        <taxon>Scombriformes</taxon>
        <taxon>Scombridae</taxon>
        <taxon>Scomber</taxon>
    </lineage>
</organism>
<evidence type="ECO:0000256" key="1">
    <source>
        <dbReference type="ARBA" id="ARBA00004177"/>
    </source>
</evidence>
<feature type="compositionally biased region" description="Acidic residues" evidence="11">
    <location>
        <begin position="536"/>
        <end position="547"/>
    </location>
</feature>
<dbReference type="PROSITE" id="PS50195">
    <property type="entry name" value="PX"/>
    <property type="match status" value="1"/>
</dbReference>
<dbReference type="GO" id="GO:1901981">
    <property type="term" value="F:phosphatidylinositol phosphate binding"/>
    <property type="evidence" value="ECO:0007669"/>
    <property type="project" value="TreeGrafter"/>
</dbReference>
<dbReference type="EMBL" id="CAWUFR010000403">
    <property type="protein sequence ID" value="CAK6977325.1"/>
    <property type="molecule type" value="Genomic_DNA"/>
</dbReference>
<keyword evidence="8" id="KW-0446">Lipid-binding</keyword>
<evidence type="ECO:0000256" key="4">
    <source>
        <dbReference type="ARBA" id="ARBA00022448"/>
    </source>
</evidence>
<dbReference type="Proteomes" id="UP001314229">
    <property type="component" value="Unassembled WGS sequence"/>
</dbReference>
<keyword evidence="9" id="KW-0472">Membrane</keyword>
<evidence type="ECO:0000256" key="5">
    <source>
        <dbReference type="ARBA" id="ARBA00022490"/>
    </source>
</evidence>
<sequence length="647" mass="72373">MISNQEEDEFVAVRVQDPRIQNEGSWNSHVDFKIFLHTNSKAFTAKTSCVRRRYSEFVWLKKKLQKNAGLVPVPELPGKSLFSFSNEDFLERRRKGLQAFLDKVVNMTVCLSDSQLHLFLQTQLPVGHILDCVQGHTPYTVMDAILTYASSNRGFAQAQEDDSIKEPSLTVSYESMESPAPHQPTEDTVRPELLPCADPDPLEGLLEIHDRDTAEKPSIRVLQNQNHLEAVVEDCGPTEASFFLGDRSPDSLSLSEETQPRSCLIQTPVEVHSPMGDGFEENCGFEEERTVTEEPSETIEEPSETIEETSETVEVTSETIEETSETVEVTSETIEETSETIEETSQTIEETSQTIEETSQTIEVTSETIEETSETIEETVSLTDLKEMEHLDKIGCELAEKCANYVLDFTDSNEQSIEDDAEEDAEEDVSSEYQVLENHITSEVSESHVTDVTRPEENGTPDEQREPEEETSDELLKEEESTPQPEVPEVGQHVVRVPEEDQDQAEQQEVDLNKEESDEDSQSLPSSNESIVKVSDEEEEEVCDEAADGYVKSSPDDVSHWLDVDACSRNILDLQMNGCSAEKDLPYMSDLRDLSDSLDVSSTVSGGDLNENSEFSILETSRVPELADGRSSPCLDASEETPEVEVH</sequence>
<dbReference type="InterPro" id="IPR043544">
    <property type="entry name" value="SNX10/11"/>
</dbReference>
<feature type="compositionally biased region" description="Acidic residues" evidence="11">
    <location>
        <begin position="417"/>
        <end position="430"/>
    </location>
</feature>
<evidence type="ECO:0000256" key="8">
    <source>
        <dbReference type="ARBA" id="ARBA00023121"/>
    </source>
</evidence>
<evidence type="ECO:0000313" key="13">
    <source>
        <dbReference type="EMBL" id="CAK6977325.1"/>
    </source>
</evidence>
<dbReference type="SUPFAM" id="SSF58104">
    <property type="entry name" value="Methyl-accepting chemotaxis protein (MCP) signaling domain"/>
    <property type="match status" value="1"/>
</dbReference>
<dbReference type="PANTHER" id="PTHR46209">
    <property type="entry name" value="PX DOMAIN-CONTAINING PROTEIN"/>
    <property type="match status" value="1"/>
</dbReference>
<dbReference type="CDD" id="cd06898">
    <property type="entry name" value="PX_SNX10"/>
    <property type="match status" value="1"/>
</dbReference>
<dbReference type="SMART" id="SM00312">
    <property type="entry name" value="PX"/>
    <property type="match status" value="1"/>
</dbReference>
<dbReference type="InterPro" id="IPR036871">
    <property type="entry name" value="PX_dom_sf"/>
</dbReference>
<dbReference type="Gene3D" id="1.10.287.950">
    <property type="entry name" value="Methyl-accepting chemotaxis protein"/>
    <property type="match status" value="1"/>
</dbReference>
<proteinExistence type="inferred from homology"/>
<keyword evidence="14" id="KW-1185">Reference proteome</keyword>
<feature type="domain" description="PX" evidence="12">
    <location>
        <begin position="10"/>
        <end position="126"/>
    </location>
</feature>
<evidence type="ECO:0000256" key="2">
    <source>
        <dbReference type="ARBA" id="ARBA00004496"/>
    </source>
</evidence>
<reference evidence="13 14" key="1">
    <citation type="submission" date="2024-01" db="EMBL/GenBank/DDBJ databases">
        <authorList>
            <person name="Alioto T."/>
            <person name="Alioto T."/>
            <person name="Gomez Garrido J."/>
        </authorList>
    </citation>
    <scope>NUCLEOTIDE SEQUENCE [LARGE SCALE GENOMIC DNA]</scope>
</reference>
<feature type="compositionally biased region" description="Polar residues" evidence="11">
    <location>
        <begin position="610"/>
        <end position="619"/>
    </location>
</feature>
<evidence type="ECO:0000259" key="12">
    <source>
        <dbReference type="PROSITE" id="PS50195"/>
    </source>
</evidence>
<dbReference type="GO" id="GO:0005768">
    <property type="term" value="C:endosome"/>
    <property type="evidence" value="ECO:0007669"/>
    <property type="project" value="UniProtKB-SubCell"/>
</dbReference>
<feature type="region of interest" description="Disordered" evidence="11">
    <location>
        <begin position="287"/>
        <end position="374"/>
    </location>
</feature>
<dbReference type="InterPro" id="IPR001683">
    <property type="entry name" value="PX_dom"/>
</dbReference>
<keyword evidence="5" id="KW-0963">Cytoplasm</keyword>
<evidence type="ECO:0000256" key="11">
    <source>
        <dbReference type="SAM" id="MobiDB-lite"/>
    </source>
</evidence>
<name>A0AAV1Q104_SCOSC</name>
<feature type="region of interest" description="Disordered" evidence="11">
    <location>
        <begin position="417"/>
        <end position="558"/>
    </location>
</feature>
<dbReference type="SUPFAM" id="SSF64268">
    <property type="entry name" value="PX domain"/>
    <property type="match status" value="1"/>
</dbReference>
<evidence type="ECO:0000256" key="10">
    <source>
        <dbReference type="ARBA" id="ARBA00029433"/>
    </source>
</evidence>
<evidence type="ECO:0000256" key="6">
    <source>
        <dbReference type="ARBA" id="ARBA00022753"/>
    </source>
</evidence>
<feature type="compositionally biased region" description="Acidic residues" evidence="11">
    <location>
        <begin position="500"/>
        <end position="509"/>
    </location>
</feature>
<keyword evidence="6" id="KW-0967">Endosome</keyword>
<dbReference type="Gene3D" id="3.30.1520.10">
    <property type="entry name" value="Phox-like domain"/>
    <property type="match status" value="1"/>
</dbReference>
<feature type="compositionally biased region" description="Basic and acidic residues" evidence="11">
    <location>
        <begin position="445"/>
        <end position="457"/>
    </location>
</feature>
<dbReference type="GO" id="GO:0006886">
    <property type="term" value="P:intracellular protein transport"/>
    <property type="evidence" value="ECO:0007669"/>
    <property type="project" value="InterPro"/>
</dbReference>
<protein>
    <submittedName>
        <fullName evidence="13">Sorting nexin-11</fullName>
    </submittedName>
</protein>
<evidence type="ECO:0000313" key="14">
    <source>
        <dbReference type="Proteomes" id="UP001314229"/>
    </source>
</evidence>
<feature type="compositionally biased region" description="Acidic residues" evidence="11">
    <location>
        <begin position="637"/>
        <end position="647"/>
    </location>
</feature>
<dbReference type="Pfam" id="PF00787">
    <property type="entry name" value="PX"/>
    <property type="match status" value="1"/>
</dbReference>
<feature type="compositionally biased region" description="Low complexity" evidence="11">
    <location>
        <begin position="598"/>
        <end position="608"/>
    </location>
</feature>
<evidence type="ECO:0000256" key="7">
    <source>
        <dbReference type="ARBA" id="ARBA00022927"/>
    </source>
</evidence>
<evidence type="ECO:0000256" key="3">
    <source>
        <dbReference type="ARBA" id="ARBA00010883"/>
    </source>
</evidence>
<dbReference type="GO" id="GO:0016050">
    <property type="term" value="P:vesicle organization"/>
    <property type="evidence" value="ECO:0007669"/>
    <property type="project" value="TreeGrafter"/>
</dbReference>